<proteinExistence type="predicted"/>
<keyword evidence="6" id="KW-0175">Coiled coil</keyword>
<reference evidence="10" key="1">
    <citation type="submission" date="2025-08" db="UniProtKB">
        <authorList>
            <consortium name="RefSeq"/>
        </authorList>
    </citation>
    <scope>IDENTIFICATION</scope>
    <source>
        <strain evidence="10">OHB3-1</strain>
    </source>
</reference>
<feature type="transmembrane region" description="Helical" evidence="7">
    <location>
        <begin position="43"/>
        <end position="63"/>
    </location>
</feature>
<feature type="transmembrane region" description="Helical" evidence="7">
    <location>
        <begin position="126"/>
        <end position="146"/>
    </location>
</feature>
<dbReference type="KEGG" id="mcha:111013682"/>
<dbReference type="RefSeq" id="XP_022143874.1">
    <property type="nucleotide sequence ID" value="XM_022288182.1"/>
</dbReference>
<comment type="subcellular location">
    <subcellularLocation>
        <location evidence="1">Cell membrane</location>
        <topology evidence="1">Multi-pass membrane protein</topology>
    </subcellularLocation>
</comment>
<feature type="transmembrane region" description="Helical" evidence="7">
    <location>
        <begin position="475"/>
        <end position="492"/>
    </location>
</feature>
<evidence type="ECO:0000259" key="8">
    <source>
        <dbReference type="Pfam" id="PF13515"/>
    </source>
</evidence>
<feature type="domain" description="Integral membrane bound transporter" evidence="8">
    <location>
        <begin position="414"/>
        <end position="540"/>
    </location>
</feature>
<feature type="transmembrane region" description="Helical" evidence="7">
    <location>
        <begin position="404"/>
        <end position="422"/>
    </location>
</feature>
<keyword evidence="3 7" id="KW-0812">Transmembrane</keyword>
<protein>
    <submittedName>
        <fullName evidence="10">Uncharacterized protein LOC111013682</fullName>
    </submittedName>
</protein>
<dbReference type="Proteomes" id="UP000504603">
    <property type="component" value="Unplaced"/>
</dbReference>
<keyword evidence="9" id="KW-1185">Reference proteome</keyword>
<feature type="transmembrane region" description="Helical" evidence="7">
    <location>
        <begin position="97"/>
        <end position="114"/>
    </location>
</feature>
<organism evidence="9 10">
    <name type="scientific">Momordica charantia</name>
    <name type="common">Bitter gourd</name>
    <name type="synonym">Balsam pear</name>
    <dbReference type="NCBI Taxonomy" id="3673"/>
    <lineage>
        <taxon>Eukaryota</taxon>
        <taxon>Viridiplantae</taxon>
        <taxon>Streptophyta</taxon>
        <taxon>Embryophyta</taxon>
        <taxon>Tracheophyta</taxon>
        <taxon>Spermatophyta</taxon>
        <taxon>Magnoliopsida</taxon>
        <taxon>eudicotyledons</taxon>
        <taxon>Gunneridae</taxon>
        <taxon>Pentapetalae</taxon>
        <taxon>rosids</taxon>
        <taxon>fabids</taxon>
        <taxon>Cucurbitales</taxon>
        <taxon>Cucurbitaceae</taxon>
        <taxon>Momordiceae</taxon>
        <taxon>Momordica</taxon>
    </lineage>
</organism>
<gene>
    <name evidence="10" type="primary">LOC111013682</name>
</gene>
<accession>A0A6J1CQM6</accession>
<evidence type="ECO:0000256" key="5">
    <source>
        <dbReference type="ARBA" id="ARBA00023136"/>
    </source>
</evidence>
<evidence type="ECO:0000256" key="1">
    <source>
        <dbReference type="ARBA" id="ARBA00004651"/>
    </source>
</evidence>
<dbReference type="InterPro" id="IPR049453">
    <property type="entry name" value="Memb_transporter_dom"/>
</dbReference>
<feature type="transmembrane region" description="Helical" evidence="7">
    <location>
        <begin position="152"/>
        <end position="171"/>
    </location>
</feature>
<dbReference type="GeneID" id="111013682"/>
<feature type="transmembrane region" description="Helical" evidence="7">
    <location>
        <begin position="70"/>
        <end position="91"/>
    </location>
</feature>
<dbReference type="GO" id="GO:0005886">
    <property type="term" value="C:plasma membrane"/>
    <property type="evidence" value="ECO:0007669"/>
    <property type="project" value="UniProtKB-SubCell"/>
</dbReference>
<dbReference type="OrthoDB" id="68611at2759"/>
<evidence type="ECO:0000313" key="9">
    <source>
        <dbReference type="Proteomes" id="UP000504603"/>
    </source>
</evidence>
<dbReference type="AlphaFoldDB" id="A0A6J1CQM6"/>
<name>A0A6J1CQM6_MOMCH</name>
<keyword evidence="5 7" id="KW-0472">Membrane</keyword>
<evidence type="ECO:0000313" key="10">
    <source>
        <dbReference type="RefSeq" id="XP_022143874.1"/>
    </source>
</evidence>
<evidence type="ECO:0000256" key="2">
    <source>
        <dbReference type="ARBA" id="ARBA00022475"/>
    </source>
</evidence>
<evidence type="ECO:0000256" key="4">
    <source>
        <dbReference type="ARBA" id="ARBA00022989"/>
    </source>
</evidence>
<dbReference type="PANTHER" id="PTHR30509">
    <property type="entry name" value="P-HYDROXYBENZOIC ACID EFFLUX PUMP SUBUNIT-RELATED"/>
    <property type="match status" value="1"/>
</dbReference>
<dbReference type="Pfam" id="PF13515">
    <property type="entry name" value="FUSC_2"/>
    <property type="match status" value="1"/>
</dbReference>
<evidence type="ECO:0000256" key="6">
    <source>
        <dbReference type="SAM" id="Coils"/>
    </source>
</evidence>
<evidence type="ECO:0000256" key="7">
    <source>
        <dbReference type="SAM" id="Phobius"/>
    </source>
</evidence>
<feature type="coiled-coil region" evidence="6">
    <location>
        <begin position="690"/>
        <end position="717"/>
    </location>
</feature>
<sequence length="816" mass="89926">MAAATAVLWRIRLGSAVRAAVACSIVGGVTLFGPAPVRQMLTFSAFSYVTAISTVLSDAVTFGHAVRAGFHVACAVALVLVSSVPCLWLIGPARFDRWAASLAVAVSGFVVALLERAHLLTKRIAFGQLVIVYVGTVINGGETSFFMHPLRVASSTAAGAIAAAVAMIIPYPRLSSCQMKTLGKVYRENVCERVGILVQVFGAKSKAEAATSIAEVKSLSTMGTKLLHMIKTNMRGMDWERPRIGHGRLNRVAVAEKLEEFEVAVRGMEFALTSPSFAFETMDEELCNLPKNLKPRLILKLQQLKCSVPASATTAPETKGLFPDTWPLGSSPIIPQNMPPSFFLRCVKILLYDSTAAARTLVYRVENGRRANGEEAIDLGEHGTKNTRRAILSNMLPTNQSLRFALKCSITLGLAVFLGLVYTKPNGYWSGLTVAISFATERQATFTVANARAQGTAIGSIYGVICCFILQKYEYLWILPLIPWVAFTSFLVHSRMYGQGGGISSALGALLVLGRKNYGIPSEFANARITEACIGLLCFVTVEVVFNPTRSATLAKAEFSKSLRALQDCIRRVILIPQKNLNNESSILLELIEQHKFLKSHVAQLEKFIVEAGYEPNFWFTPFQGSCYDKLLKSLQKTVDILQFLVHEMRLLSLELNRYGHVVKELHDSLSEDMELFSIKVQRSLKFMEKASLVKSLKQLQNKNQNQSDEMEMGKSQNDGCRALGLSEEEVEKIVGSFRQNANEILSKVYTNDEGEANLKGQMTLCLSSVGFCMECLMRETMVMEKEVLQLLKLENPSIHMNLQELSTQINAHQTQ</sequence>
<evidence type="ECO:0000256" key="3">
    <source>
        <dbReference type="ARBA" id="ARBA00022692"/>
    </source>
</evidence>
<dbReference type="PANTHER" id="PTHR30509:SF34">
    <property type="entry name" value="F3L24.34 PROTEIN"/>
    <property type="match status" value="1"/>
</dbReference>
<keyword evidence="2" id="KW-1003">Cell membrane</keyword>
<keyword evidence="4 7" id="KW-1133">Transmembrane helix</keyword>